<reference evidence="1" key="1">
    <citation type="submission" date="2019-10" db="EMBL/GenBank/DDBJ databases">
        <authorList>
            <person name="Soares A.E.R."/>
            <person name="Aleixo A."/>
            <person name="Schneider P."/>
            <person name="Miyaki C.Y."/>
            <person name="Schneider M.P."/>
            <person name="Mello C."/>
            <person name="Vasconcelos A.T.R."/>
        </authorList>
    </citation>
    <scope>NUCLEOTIDE SEQUENCE</scope>
    <source>
        <tissue evidence="1">Muscle</tissue>
    </source>
</reference>
<sequence length="163" mass="18786">MFSTFVSDMYSGYECTFSQLADSTKLGGVVDMLEGRDTIQRDLDRLERWACVILIKFNKAKCKVLHMCWGNSKQKYSLKDEIIGIIFSWIIKDNKPDKKKSCMSFREWLTDVQDICLLMMDPLEMLNNDIAGGVVTAYKQYPINIPVMSTVVKDQQLCIWQSS</sequence>
<dbReference type="EMBL" id="WHWB01032237">
    <property type="protein sequence ID" value="KAJ7426326.1"/>
    <property type="molecule type" value="Genomic_DNA"/>
</dbReference>
<evidence type="ECO:0000313" key="2">
    <source>
        <dbReference type="Proteomes" id="UP001145742"/>
    </source>
</evidence>
<evidence type="ECO:0008006" key="3">
    <source>
        <dbReference type="Google" id="ProtNLM"/>
    </source>
</evidence>
<name>A0ABQ9DPJ9_9PASS</name>
<accession>A0ABQ9DPJ9</accession>
<dbReference type="Proteomes" id="UP001145742">
    <property type="component" value="Unassembled WGS sequence"/>
</dbReference>
<keyword evidence="2" id="KW-1185">Reference proteome</keyword>
<organism evidence="1 2">
    <name type="scientific">Willisornis vidua</name>
    <name type="common">Xingu scale-backed antbird</name>
    <dbReference type="NCBI Taxonomy" id="1566151"/>
    <lineage>
        <taxon>Eukaryota</taxon>
        <taxon>Metazoa</taxon>
        <taxon>Chordata</taxon>
        <taxon>Craniata</taxon>
        <taxon>Vertebrata</taxon>
        <taxon>Euteleostomi</taxon>
        <taxon>Archelosauria</taxon>
        <taxon>Archosauria</taxon>
        <taxon>Dinosauria</taxon>
        <taxon>Saurischia</taxon>
        <taxon>Theropoda</taxon>
        <taxon>Coelurosauria</taxon>
        <taxon>Aves</taxon>
        <taxon>Neognathae</taxon>
        <taxon>Neoaves</taxon>
        <taxon>Telluraves</taxon>
        <taxon>Australaves</taxon>
        <taxon>Passeriformes</taxon>
        <taxon>Thamnophilidae</taxon>
        <taxon>Willisornis</taxon>
    </lineage>
</organism>
<comment type="caution">
    <text evidence="1">The sequence shown here is derived from an EMBL/GenBank/DDBJ whole genome shotgun (WGS) entry which is preliminary data.</text>
</comment>
<protein>
    <recommendedName>
        <fullName evidence="3">Rna-directed dna polymerase from mobile element jockey-like</fullName>
    </recommendedName>
</protein>
<proteinExistence type="predicted"/>
<evidence type="ECO:0000313" key="1">
    <source>
        <dbReference type="EMBL" id="KAJ7426326.1"/>
    </source>
</evidence>
<gene>
    <name evidence="1" type="ORF">WISP_17054</name>
</gene>